<reference evidence="1" key="1">
    <citation type="submission" date="2022-09" db="EMBL/GenBank/DDBJ databases">
        <title>Aureispira anguillicida sp. nov., isolated from Leptocephalus of Japanese eel Anguilla japonica.</title>
        <authorList>
            <person name="Yuasa K."/>
            <person name="Mekata T."/>
            <person name="Ikunari K."/>
        </authorList>
    </citation>
    <scope>NUCLEOTIDE SEQUENCE</scope>
    <source>
        <strain evidence="1">EL160426</strain>
        <plasmid evidence="1">pAUEb</plasmid>
    </source>
</reference>
<keyword evidence="2" id="KW-1185">Reference proteome</keyword>
<sequence>MNLERRMRDWVIFFLLIRLQQQPLEKLLMLLQQILLSL</sequence>
<dbReference type="EMBL" id="AP026869">
    <property type="protein sequence ID" value="BDS15672.1"/>
    <property type="molecule type" value="Genomic_DNA"/>
</dbReference>
<gene>
    <name evidence="1" type="ORF">AsAng_0064560</name>
</gene>
<organism evidence="1 2">
    <name type="scientific">Aureispira anguillae</name>
    <dbReference type="NCBI Taxonomy" id="2864201"/>
    <lineage>
        <taxon>Bacteria</taxon>
        <taxon>Pseudomonadati</taxon>
        <taxon>Bacteroidota</taxon>
        <taxon>Saprospiria</taxon>
        <taxon>Saprospirales</taxon>
        <taxon>Saprospiraceae</taxon>
        <taxon>Aureispira</taxon>
    </lineage>
</organism>
<accession>A0A916DXA8</accession>
<proteinExistence type="predicted"/>
<name>A0A916DXA8_9BACT</name>
<evidence type="ECO:0000313" key="1">
    <source>
        <dbReference type="EMBL" id="BDS15672.1"/>
    </source>
</evidence>
<protein>
    <submittedName>
        <fullName evidence="1">Uncharacterized protein</fullName>
    </submittedName>
</protein>
<dbReference type="Proteomes" id="UP001060919">
    <property type="component" value="Plasmid pAUEb"/>
</dbReference>
<dbReference type="KEGG" id="aup:AsAng_0064560"/>
<keyword evidence="1" id="KW-0614">Plasmid</keyword>
<geneLocation type="plasmid" evidence="1 2">
    <name>pAUEb</name>
</geneLocation>
<evidence type="ECO:0000313" key="2">
    <source>
        <dbReference type="Proteomes" id="UP001060919"/>
    </source>
</evidence>
<dbReference type="AlphaFoldDB" id="A0A916DXA8"/>